<feature type="region of interest" description="Disordered" evidence="1">
    <location>
        <begin position="141"/>
        <end position="177"/>
    </location>
</feature>
<feature type="transmembrane region" description="Helical" evidence="2">
    <location>
        <begin position="53"/>
        <end position="78"/>
    </location>
</feature>
<organism evidence="3 4">
    <name type="scientific">Oryza sativa subsp. japonica</name>
    <name type="common">Rice</name>
    <dbReference type="NCBI Taxonomy" id="39947"/>
    <lineage>
        <taxon>Eukaryota</taxon>
        <taxon>Viridiplantae</taxon>
        <taxon>Streptophyta</taxon>
        <taxon>Embryophyta</taxon>
        <taxon>Tracheophyta</taxon>
        <taxon>Spermatophyta</taxon>
        <taxon>Magnoliopsida</taxon>
        <taxon>Liliopsida</taxon>
        <taxon>Poales</taxon>
        <taxon>Poaceae</taxon>
        <taxon>BOP clade</taxon>
        <taxon>Oryzoideae</taxon>
        <taxon>Oryzeae</taxon>
        <taxon>Oryzinae</taxon>
        <taxon>Oryza</taxon>
        <taxon>Oryza sativa</taxon>
    </lineage>
</organism>
<feature type="compositionally biased region" description="Acidic residues" evidence="1">
    <location>
        <begin position="147"/>
        <end position="157"/>
    </location>
</feature>
<dbReference type="EMBL" id="AP005844">
    <property type="protein sequence ID" value="BAD08102.1"/>
    <property type="molecule type" value="Genomic_DNA"/>
</dbReference>
<accession>A0A0P0VNR8</accession>
<feature type="compositionally biased region" description="Basic and acidic residues" evidence="1">
    <location>
        <begin position="158"/>
        <end position="172"/>
    </location>
</feature>
<dbReference type="Gramene" id="Os02t0707900-03">
    <property type="protein sequence ID" value="Os02t0707900-03"/>
    <property type="gene ID" value="Os02g0707900"/>
</dbReference>
<gene>
    <name evidence="3" type="primary">OSJNBb0060O16.22</name>
</gene>
<reference evidence="4" key="2">
    <citation type="journal article" date="2008" name="Nucleic Acids Res.">
        <title>The rice annotation project database (RAP-DB): 2008 update.</title>
        <authorList>
            <consortium name="The rice annotation project (RAP)"/>
        </authorList>
    </citation>
    <scope>GENOME REANNOTATION</scope>
    <source>
        <strain evidence="4">cv. Nipponbare</strain>
    </source>
</reference>
<proteinExistence type="predicted"/>
<evidence type="ECO:0000313" key="3">
    <source>
        <dbReference type="EMBL" id="BAD08102.1"/>
    </source>
</evidence>
<evidence type="ECO:0000313" key="4">
    <source>
        <dbReference type="Proteomes" id="UP000000763"/>
    </source>
</evidence>
<protein>
    <submittedName>
        <fullName evidence="3">Uncharacterized protein</fullName>
    </submittedName>
</protein>
<keyword evidence="2" id="KW-1133">Transmembrane helix</keyword>
<keyword evidence="2" id="KW-0812">Transmembrane</keyword>
<dbReference type="Proteomes" id="UP000000763">
    <property type="component" value="Chromosome 2"/>
</dbReference>
<evidence type="ECO:0000256" key="2">
    <source>
        <dbReference type="SAM" id="Phobius"/>
    </source>
</evidence>
<reference evidence="4" key="1">
    <citation type="journal article" date="2005" name="Nature">
        <title>The map-based sequence of the rice genome.</title>
        <authorList>
            <consortium name="International rice genome sequencing project (IRGSP)"/>
            <person name="Matsumoto T."/>
            <person name="Wu J."/>
            <person name="Kanamori H."/>
            <person name="Katayose Y."/>
            <person name="Fujisawa M."/>
            <person name="Namiki N."/>
            <person name="Mizuno H."/>
            <person name="Yamamoto K."/>
            <person name="Antonio B.A."/>
            <person name="Baba T."/>
            <person name="Sakata K."/>
            <person name="Nagamura Y."/>
            <person name="Aoki H."/>
            <person name="Arikawa K."/>
            <person name="Arita K."/>
            <person name="Bito T."/>
            <person name="Chiden Y."/>
            <person name="Fujitsuka N."/>
            <person name="Fukunaka R."/>
            <person name="Hamada M."/>
            <person name="Harada C."/>
            <person name="Hayashi A."/>
            <person name="Hijishita S."/>
            <person name="Honda M."/>
            <person name="Hosokawa S."/>
            <person name="Ichikawa Y."/>
            <person name="Idonuma A."/>
            <person name="Iijima M."/>
            <person name="Ikeda M."/>
            <person name="Ikeno M."/>
            <person name="Ito K."/>
            <person name="Ito S."/>
            <person name="Ito T."/>
            <person name="Ito Y."/>
            <person name="Ito Y."/>
            <person name="Iwabuchi A."/>
            <person name="Kamiya K."/>
            <person name="Karasawa W."/>
            <person name="Kurita K."/>
            <person name="Katagiri S."/>
            <person name="Kikuta A."/>
            <person name="Kobayashi H."/>
            <person name="Kobayashi N."/>
            <person name="Machita K."/>
            <person name="Maehara T."/>
            <person name="Masukawa M."/>
            <person name="Mizubayashi T."/>
            <person name="Mukai Y."/>
            <person name="Nagasaki H."/>
            <person name="Nagata Y."/>
            <person name="Naito S."/>
            <person name="Nakashima M."/>
            <person name="Nakama Y."/>
            <person name="Nakamichi Y."/>
            <person name="Nakamura M."/>
            <person name="Meguro A."/>
            <person name="Negishi M."/>
            <person name="Ohta I."/>
            <person name="Ohta T."/>
            <person name="Okamoto M."/>
            <person name="Ono N."/>
            <person name="Saji S."/>
            <person name="Sakaguchi M."/>
            <person name="Sakai K."/>
            <person name="Shibata M."/>
            <person name="Shimokawa T."/>
            <person name="Song J."/>
            <person name="Takazaki Y."/>
            <person name="Terasawa K."/>
            <person name="Tsugane M."/>
            <person name="Tsuji K."/>
            <person name="Ueda S."/>
            <person name="Waki K."/>
            <person name="Yamagata H."/>
            <person name="Yamamoto M."/>
            <person name="Yamamoto S."/>
            <person name="Yamane H."/>
            <person name="Yoshiki S."/>
            <person name="Yoshihara R."/>
            <person name="Yukawa K."/>
            <person name="Zhong H."/>
            <person name="Yano M."/>
            <person name="Yuan Q."/>
            <person name="Ouyang S."/>
            <person name="Liu J."/>
            <person name="Jones K.M."/>
            <person name="Gansberger K."/>
            <person name="Moffat K."/>
            <person name="Hill J."/>
            <person name="Bera J."/>
            <person name="Fadrosh D."/>
            <person name="Jin S."/>
            <person name="Johri S."/>
            <person name="Kim M."/>
            <person name="Overton L."/>
            <person name="Reardon M."/>
            <person name="Tsitrin T."/>
            <person name="Vuong H."/>
            <person name="Weaver B."/>
            <person name="Ciecko A."/>
            <person name="Tallon L."/>
            <person name="Jackson J."/>
            <person name="Pai G."/>
            <person name="Aken S.V."/>
            <person name="Utterback T."/>
            <person name="Reidmuller S."/>
            <person name="Feldblyum T."/>
            <person name="Hsiao J."/>
            <person name="Zismann V."/>
            <person name="Iobst S."/>
            <person name="de Vazeille A.R."/>
            <person name="Buell C.R."/>
            <person name="Ying K."/>
            <person name="Li Y."/>
            <person name="Lu T."/>
            <person name="Huang Y."/>
            <person name="Zhao Q."/>
            <person name="Feng Q."/>
            <person name="Zhang L."/>
            <person name="Zhu J."/>
            <person name="Weng Q."/>
            <person name="Mu J."/>
            <person name="Lu Y."/>
            <person name="Fan D."/>
            <person name="Liu Y."/>
            <person name="Guan J."/>
            <person name="Zhang Y."/>
            <person name="Yu S."/>
            <person name="Liu X."/>
            <person name="Zhang Y."/>
            <person name="Hong G."/>
            <person name="Han B."/>
            <person name="Choisne N."/>
            <person name="Demange N."/>
            <person name="Orjeda G."/>
            <person name="Samain S."/>
            <person name="Cattolico L."/>
            <person name="Pelletier E."/>
            <person name="Couloux A."/>
            <person name="Segurens B."/>
            <person name="Wincker P."/>
            <person name="D'Hont A."/>
            <person name="Scarpelli C."/>
            <person name="Weissenbach J."/>
            <person name="Salanoubat M."/>
            <person name="Quetier F."/>
            <person name="Yu Y."/>
            <person name="Kim H.R."/>
            <person name="Rambo T."/>
            <person name="Currie J."/>
            <person name="Collura K."/>
            <person name="Luo M."/>
            <person name="Yang T."/>
            <person name="Ammiraju J.S.S."/>
            <person name="Engler F."/>
            <person name="Soderlund C."/>
            <person name="Wing R.A."/>
            <person name="Palmer L.E."/>
            <person name="de la Bastide M."/>
            <person name="Spiegel L."/>
            <person name="Nascimento L."/>
            <person name="Zutavern T."/>
            <person name="O'Shaughnessy A."/>
            <person name="Dike S."/>
            <person name="Dedhia N."/>
            <person name="Preston R."/>
            <person name="Balija V."/>
            <person name="McCombie W.R."/>
            <person name="Chow T."/>
            <person name="Chen H."/>
            <person name="Chung M."/>
            <person name="Chen C."/>
            <person name="Shaw J."/>
            <person name="Wu H."/>
            <person name="Hsiao K."/>
            <person name="Chao Y."/>
            <person name="Chu M."/>
            <person name="Cheng C."/>
            <person name="Hour A."/>
            <person name="Lee P."/>
            <person name="Lin S."/>
            <person name="Lin Y."/>
            <person name="Liou J."/>
            <person name="Liu S."/>
            <person name="Hsing Y."/>
            <person name="Raghuvanshi S."/>
            <person name="Mohanty A."/>
            <person name="Bharti A.K."/>
            <person name="Gaur A."/>
            <person name="Gupta V."/>
            <person name="Kumar D."/>
            <person name="Ravi V."/>
            <person name="Vij S."/>
            <person name="Kapur A."/>
            <person name="Khurana P."/>
            <person name="Khurana P."/>
            <person name="Khurana J.P."/>
            <person name="Tyagi A.K."/>
            <person name="Gaikwad K."/>
            <person name="Singh A."/>
            <person name="Dalal V."/>
            <person name="Srivastava S."/>
            <person name="Dixit A."/>
            <person name="Pal A.K."/>
            <person name="Ghazi I.A."/>
            <person name="Yadav M."/>
            <person name="Pandit A."/>
            <person name="Bhargava A."/>
            <person name="Sureshbabu K."/>
            <person name="Batra K."/>
            <person name="Sharma T.R."/>
            <person name="Mohapatra T."/>
            <person name="Singh N.K."/>
            <person name="Messing J."/>
            <person name="Nelson A.B."/>
            <person name="Fuks G."/>
            <person name="Kavchok S."/>
            <person name="Keizer G."/>
            <person name="Linton E."/>
            <person name="Llaca V."/>
            <person name="Song R."/>
            <person name="Tanyolac B."/>
            <person name="Young S."/>
            <person name="Ho-Il K."/>
            <person name="Hahn J.H."/>
            <person name="Sangsakoo G."/>
            <person name="Vanavichit A."/>
            <person name="de Mattos Luiz.A.T."/>
            <person name="Zimmer P.D."/>
            <person name="Malone G."/>
            <person name="Dellagostin O."/>
            <person name="de Oliveira A.C."/>
            <person name="Bevan M."/>
            <person name="Bancroft I."/>
            <person name="Minx P."/>
            <person name="Cordum H."/>
            <person name="Wilson R."/>
            <person name="Cheng Z."/>
            <person name="Jin W."/>
            <person name="Jiang J."/>
            <person name="Leong S.A."/>
            <person name="Iwama H."/>
            <person name="Gojobori T."/>
            <person name="Itoh T."/>
            <person name="Niimura Y."/>
            <person name="Fujii Y."/>
            <person name="Habara T."/>
            <person name="Sakai H."/>
            <person name="Sato Y."/>
            <person name="Wilson G."/>
            <person name="Kumar K."/>
            <person name="McCouch S."/>
            <person name="Juretic N."/>
            <person name="Hoen D."/>
            <person name="Wright S."/>
            <person name="Bruskiewich R."/>
            <person name="Bureau T."/>
            <person name="Miyao A."/>
            <person name="Hirochika H."/>
            <person name="Nishikawa T."/>
            <person name="Kadowaki K."/>
            <person name="Sugiura M."/>
            <person name="Burr B."/>
            <person name="Sasaki T."/>
        </authorList>
    </citation>
    <scope>NUCLEOTIDE SEQUENCE [LARGE SCALE GENOMIC DNA]</scope>
    <source>
        <strain evidence="4">cv. Nipponbare</strain>
    </source>
</reference>
<dbReference type="AlphaFoldDB" id="A0A0P0VNR8"/>
<name>A0A0P0VNR8_ORYSJ</name>
<sequence>MNLSYLDDESRTGLRRNECSTSYLPLPDHICRVPETWGHGHAVLRMVLGHAMLLWMVLVLVLLMLLLMPFAVSLAVVLPCCRFPWGELDLEAVVDVVDHGAGARHRLHHRVLDLEPLLQVAADGIDAVELVLGGGRPLLGEPPAAEPADDAGGDGEEGDHGEHGEHRAERAPGRGGRLRVHDGVGGWVVTHGLRKWLV</sequence>
<keyword evidence="2" id="KW-0472">Membrane</keyword>
<evidence type="ECO:0000256" key="1">
    <source>
        <dbReference type="SAM" id="MobiDB-lite"/>
    </source>
</evidence>